<dbReference type="PANTHER" id="PTHR42877:SF8">
    <property type="entry name" value="MONOOXYGENASE"/>
    <property type="match status" value="1"/>
</dbReference>
<dbReference type="Gene3D" id="3.50.50.60">
    <property type="entry name" value="FAD/NAD(P)-binding domain"/>
    <property type="match status" value="2"/>
</dbReference>
<dbReference type="InterPro" id="IPR051209">
    <property type="entry name" value="FAD-bind_Monooxygenase_sf"/>
</dbReference>
<dbReference type="Proteomes" id="UP000286045">
    <property type="component" value="Unassembled WGS sequence"/>
</dbReference>
<sequence>MFPLSPEPEMADEFVLQFDDTPSGRDATNRLEGPINAERHIRVVIVGAGASGLLVAYKLQKDFTNISLTIYEKNPSVAGTWYENRYPGCACDVPAHNYTWSFEPKVDWSSVYAPAKEIYGYFAGFAQKYNLHQYIRLQHQVIGAYWNHEKGEYDLNIKDTANNLVINDHCHILINACGVLNHWRWPEIPGLDKYKGTLLHTADWDETVDLEGKHVGLIGNGSSGIQVLPAIRERCGRVTTFIRNPTWVTPTHGMEQRLFDEEEKSAFANTPGTHLEYRKNIENGLNSMFGIFLKNNQLQEQTRAFIRGQMKEKLDDAYLESKLTPSYSFGCRRMTPGIGYLESLTKPNVEVVLERIDSLTERGCLCDDGKEYSLDILICATGFDTKFRPRFPVVSPSGDNLQDRWATDPQSYLGVAAAGFPNYFTILGPNSPVGNGPVLFGVEAQVDYICRLVDTFQTTNVKMFSPKEEAVRDFVQYKDYFMRRTVWADSCHSWYKNRDDGRVTALWPGSTLHYVECLKNVRLDDFEVTYAGNRFAWLGNGYSQTELDETADWAYYIRDRDDSSPLSTAGQRKLRTRSGMVKDRNVVAFSRVD</sequence>
<dbReference type="PRINTS" id="PR00419">
    <property type="entry name" value="ADXRDTASE"/>
</dbReference>
<dbReference type="InterPro" id="IPR036188">
    <property type="entry name" value="FAD/NAD-bd_sf"/>
</dbReference>
<evidence type="ECO:0000313" key="3">
    <source>
        <dbReference type="Proteomes" id="UP000286045"/>
    </source>
</evidence>
<proteinExistence type="inferred from homology"/>
<keyword evidence="3" id="KW-1185">Reference proteome</keyword>
<gene>
    <name evidence="2" type="ORF">EKO27_g7393</name>
</gene>
<organism evidence="2 3">
    <name type="scientific">Xylaria grammica</name>
    <dbReference type="NCBI Taxonomy" id="363999"/>
    <lineage>
        <taxon>Eukaryota</taxon>
        <taxon>Fungi</taxon>
        <taxon>Dikarya</taxon>
        <taxon>Ascomycota</taxon>
        <taxon>Pezizomycotina</taxon>
        <taxon>Sordariomycetes</taxon>
        <taxon>Xylariomycetidae</taxon>
        <taxon>Xylariales</taxon>
        <taxon>Xylariaceae</taxon>
        <taxon>Xylaria</taxon>
    </lineage>
</organism>
<protein>
    <recommendedName>
        <fullName evidence="4">FAD/NAD(P)-binding domain-containing protein</fullName>
    </recommendedName>
</protein>
<comment type="caution">
    <text evidence="2">The sequence shown here is derived from an EMBL/GenBank/DDBJ whole genome shotgun (WGS) entry which is preliminary data.</text>
</comment>
<evidence type="ECO:0000256" key="1">
    <source>
        <dbReference type="ARBA" id="ARBA00010139"/>
    </source>
</evidence>
<evidence type="ECO:0000313" key="2">
    <source>
        <dbReference type="EMBL" id="RWA07710.1"/>
    </source>
</evidence>
<reference evidence="2 3" key="1">
    <citation type="submission" date="2018-12" db="EMBL/GenBank/DDBJ databases">
        <title>Draft genome sequence of Xylaria grammica IHI A82.</title>
        <authorList>
            <person name="Buettner E."/>
            <person name="Kellner H."/>
        </authorList>
    </citation>
    <scope>NUCLEOTIDE SEQUENCE [LARGE SCALE GENOMIC DNA]</scope>
    <source>
        <strain evidence="2 3">IHI A82</strain>
    </source>
</reference>
<dbReference type="Pfam" id="PF13450">
    <property type="entry name" value="NAD_binding_8"/>
    <property type="match status" value="1"/>
</dbReference>
<evidence type="ECO:0008006" key="4">
    <source>
        <dbReference type="Google" id="ProtNLM"/>
    </source>
</evidence>
<dbReference type="PANTHER" id="PTHR42877">
    <property type="entry name" value="L-ORNITHINE N(5)-MONOOXYGENASE-RELATED"/>
    <property type="match status" value="1"/>
</dbReference>
<accession>A0A439CZV9</accession>
<name>A0A439CZV9_9PEZI</name>
<dbReference type="SUPFAM" id="SSF51905">
    <property type="entry name" value="FAD/NAD(P)-binding domain"/>
    <property type="match status" value="2"/>
</dbReference>
<comment type="similarity">
    <text evidence="1">Belongs to the FAD-binding monooxygenase family.</text>
</comment>
<dbReference type="AlphaFoldDB" id="A0A439CZV9"/>
<dbReference type="EMBL" id="RYZI01000242">
    <property type="protein sequence ID" value="RWA07710.1"/>
    <property type="molecule type" value="Genomic_DNA"/>
</dbReference>